<keyword evidence="1" id="KW-0813">Transport</keyword>
<dbReference type="SUPFAM" id="SSF57802">
    <property type="entry name" value="Rubredoxin-like"/>
    <property type="match status" value="1"/>
</dbReference>
<evidence type="ECO:0000259" key="5">
    <source>
        <dbReference type="Pfam" id="PF06397"/>
    </source>
</evidence>
<evidence type="ECO:0000313" key="6">
    <source>
        <dbReference type="EMBL" id="HHS51445.1"/>
    </source>
</evidence>
<organism evidence="6">
    <name type="scientific">candidate division WOR-3 bacterium</name>
    <dbReference type="NCBI Taxonomy" id="2052148"/>
    <lineage>
        <taxon>Bacteria</taxon>
        <taxon>Bacteria division WOR-3</taxon>
    </lineage>
</organism>
<dbReference type="AlphaFoldDB" id="A0A7C6A826"/>
<feature type="domain" description="Desulfoferrodoxin N-terminal" evidence="5">
    <location>
        <begin position="17"/>
        <end position="51"/>
    </location>
</feature>
<keyword evidence="4" id="KW-0408">Iron</keyword>
<keyword evidence="2" id="KW-0479">Metal-binding</keyword>
<dbReference type="InterPro" id="IPR004462">
    <property type="entry name" value="Desulfoferrodoxin_N"/>
</dbReference>
<evidence type="ECO:0000256" key="2">
    <source>
        <dbReference type="ARBA" id="ARBA00022723"/>
    </source>
</evidence>
<gene>
    <name evidence="6" type="ORF">ENW73_01065</name>
</gene>
<proteinExistence type="predicted"/>
<evidence type="ECO:0000256" key="4">
    <source>
        <dbReference type="ARBA" id="ARBA00023004"/>
    </source>
</evidence>
<keyword evidence="3" id="KW-0249">Electron transport</keyword>
<dbReference type="EMBL" id="DTLI01000025">
    <property type="protein sequence ID" value="HHS51445.1"/>
    <property type="molecule type" value="Genomic_DNA"/>
</dbReference>
<accession>A0A7C6A826</accession>
<protein>
    <recommendedName>
        <fullName evidence="5">Desulfoferrodoxin N-terminal domain-containing protein</fullName>
    </recommendedName>
</protein>
<dbReference type="GO" id="GO:0005506">
    <property type="term" value="F:iron ion binding"/>
    <property type="evidence" value="ECO:0007669"/>
    <property type="project" value="InterPro"/>
</dbReference>
<dbReference type="InterPro" id="IPR038094">
    <property type="entry name" value="Desulfoferrodoxin_N_sf"/>
</dbReference>
<evidence type="ECO:0000256" key="1">
    <source>
        <dbReference type="ARBA" id="ARBA00022448"/>
    </source>
</evidence>
<sequence>MKKKQVKKKVKKTTKPKGPVYLCRTCGAEIVVTKEGAGITNLVCCNQVMEKK</sequence>
<name>A0A7C6A826_UNCW3</name>
<evidence type="ECO:0000256" key="3">
    <source>
        <dbReference type="ARBA" id="ARBA00022982"/>
    </source>
</evidence>
<reference evidence="6" key="1">
    <citation type="journal article" date="2020" name="mSystems">
        <title>Genome- and Community-Level Interaction Insights into Carbon Utilization and Element Cycling Functions of Hydrothermarchaeota in Hydrothermal Sediment.</title>
        <authorList>
            <person name="Zhou Z."/>
            <person name="Liu Y."/>
            <person name="Xu W."/>
            <person name="Pan J."/>
            <person name="Luo Z.H."/>
            <person name="Li M."/>
        </authorList>
    </citation>
    <scope>NUCLEOTIDE SEQUENCE [LARGE SCALE GENOMIC DNA]</scope>
    <source>
        <strain evidence="6">SpSt-876</strain>
    </source>
</reference>
<comment type="caution">
    <text evidence="6">The sequence shown here is derived from an EMBL/GenBank/DDBJ whole genome shotgun (WGS) entry which is preliminary data.</text>
</comment>
<dbReference type="Gene3D" id="2.20.28.100">
    <property type="entry name" value="Desulphoferrodoxin, N-terminal domain"/>
    <property type="match status" value="1"/>
</dbReference>
<dbReference type="Pfam" id="PF06397">
    <property type="entry name" value="Desulfoferrod_N"/>
    <property type="match status" value="1"/>
</dbReference>